<reference evidence="2" key="1">
    <citation type="journal article" date="2023" name="Mol. Phylogenet. Evol.">
        <title>Genome-scale phylogeny and comparative genomics of the fungal order Sordariales.</title>
        <authorList>
            <person name="Hensen N."/>
            <person name="Bonometti L."/>
            <person name="Westerberg I."/>
            <person name="Brannstrom I.O."/>
            <person name="Guillou S."/>
            <person name="Cros-Aarteil S."/>
            <person name="Calhoun S."/>
            <person name="Haridas S."/>
            <person name="Kuo A."/>
            <person name="Mondo S."/>
            <person name="Pangilinan J."/>
            <person name="Riley R."/>
            <person name="LaButti K."/>
            <person name="Andreopoulos B."/>
            <person name="Lipzen A."/>
            <person name="Chen C."/>
            <person name="Yan M."/>
            <person name="Daum C."/>
            <person name="Ng V."/>
            <person name="Clum A."/>
            <person name="Steindorff A."/>
            <person name="Ohm R.A."/>
            <person name="Martin F."/>
            <person name="Silar P."/>
            <person name="Natvig D.O."/>
            <person name="Lalanne C."/>
            <person name="Gautier V."/>
            <person name="Ament-Velasquez S.L."/>
            <person name="Kruys A."/>
            <person name="Hutchinson M.I."/>
            <person name="Powell A.J."/>
            <person name="Barry K."/>
            <person name="Miller A.N."/>
            <person name="Grigoriev I.V."/>
            <person name="Debuchy R."/>
            <person name="Gladieux P."/>
            <person name="Hiltunen Thoren M."/>
            <person name="Johannesson H."/>
        </authorList>
    </citation>
    <scope>NUCLEOTIDE SEQUENCE</scope>
    <source>
        <strain evidence="2">PSN243</strain>
    </source>
</reference>
<dbReference type="EMBL" id="MU865927">
    <property type="protein sequence ID" value="KAK4451719.1"/>
    <property type="molecule type" value="Genomic_DNA"/>
</dbReference>
<organism evidence="2 3">
    <name type="scientific">Podospora aff. communis PSN243</name>
    <dbReference type="NCBI Taxonomy" id="3040156"/>
    <lineage>
        <taxon>Eukaryota</taxon>
        <taxon>Fungi</taxon>
        <taxon>Dikarya</taxon>
        <taxon>Ascomycota</taxon>
        <taxon>Pezizomycotina</taxon>
        <taxon>Sordariomycetes</taxon>
        <taxon>Sordariomycetidae</taxon>
        <taxon>Sordariales</taxon>
        <taxon>Podosporaceae</taxon>
        <taxon>Podospora</taxon>
    </lineage>
</organism>
<accession>A0AAV9GUQ1</accession>
<sequence>TVGEQTAIFWAVLHTDLPVPEVYTCEPVRKGDLGLEYIIMKRMPGSSYQDHWPRSWNHVEEGSGEKRWRQAIAAKKKVARLLAKFHADTFRRQYDYIGSLEHSSGEGYKIGRLVSPSLCWTLFVDPAVSPGPFKGSREWMKAELACAWHDCQRRLASTRDHEASEQASTDTMQSGGPVLDSGRETFHIDNPDNMERTSRVLSGLRRHFDEFFPCPDPSDPPEPTILCRRIRGDDVLINPVDGEVTAVVDWEYVCALPLWAACRVPEIFPVPNKERAKRPKQDDFLKSDIASWVRIEEYGETRLRSTFLDEMRNLCPDWIEHHESHDARKDFKYALDNRHN</sequence>
<dbReference type="InterPro" id="IPR011009">
    <property type="entry name" value="Kinase-like_dom_sf"/>
</dbReference>
<feature type="compositionally biased region" description="Polar residues" evidence="1">
    <location>
        <begin position="165"/>
        <end position="174"/>
    </location>
</feature>
<dbReference type="Proteomes" id="UP001321760">
    <property type="component" value="Unassembled WGS sequence"/>
</dbReference>
<name>A0AAV9GUQ1_9PEZI</name>
<dbReference type="SUPFAM" id="SSF56112">
    <property type="entry name" value="Protein kinase-like (PK-like)"/>
    <property type="match status" value="1"/>
</dbReference>
<protein>
    <recommendedName>
        <fullName evidence="4">Aminoglycoside phosphotransferase domain-containing protein</fullName>
    </recommendedName>
</protein>
<reference evidence="2" key="2">
    <citation type="submission" date="2023-05" db="EMBL/GenBank/DDBJ databases">
        <authorList>
            <consortium name="Lawrence Berkeley National Laboratory"/>
            <person name="Steindorff A."/>
            <person name="Hensen N."/>
            <person name="Bonometti L."/>
            <person name="Westerberg I."/>
            <person name="Brannstrom I.O."/>
            <person name="Guillou S."/>
            <person name="Cros-Aarteil S."/>
            <person name="Calhoun S."/>
            <person name="Haridas S."/>
            <person name="Kuo A."/>
            <person name="Mondo S."/>
            <person name="Pangilinan J."/>
            <person name="Riley R."/>
            <person name="Labutti K."/>
            <person name="Andreopoulos B."/>
            <person name="Lipzen A."/>
            <person name="Chen C."/>
            <person name="Yanf M."/>
            <person name="Daum C."/>
            <person name="Ng V."/>
            <person name="Clum A."/>
            <person name="Ohm R."/>
            <person name="Martin F."/>
            <person name="Silar P."/>
            <person name="Natvig D."/>
            <person name="Lalanne C."/>
            <person name="Gautier V."/>
            <person name="Ament-Velasquez S.L."/>
            <person name="Kruys A."/>
            <person name="Hutchinson M.I."/>
            <person name="Powell A.J."/>
            <person name="Barry K."/>
            <person name="Miller A.N."/>
            <person name="Grigoriev I.V."/>
            <person name="Debuchy R."/>
            <person name="Gladieux P."/>
            <person name="Thoren M.H."/>
            <person name="Johannesson H."/>
        </authorList>
    </citation>
    <scope>NUCLEOTIDE SEQUENCE</scope>
    <source>
        <strain evidence="2">PSN243</strain>
    </source>
</reference>
<gene>
    <name evidence="2" type="ORF">QBC34DRAFT_458067</name>
</gene>
<dbReference type="PANTHER" id="PTHR21310">
    <property type="entry name" value="AMINOGLYCOSIDE PHOSPHOTRANSFERASE-RELATED-RELATED"/>
    <property type="match status" value="1"/>
</dbReference>
<dbReference type="AlphaFoldDB" id="A0AAV9GUQ1"/>
<proteinExistence type="predicted"/>
<evidence type="ECO:0000313" key="3">
    <source>
        <dbReference type="Proteomes" id="UP001321760"/>
    </source>
</evidence>
<evidence type="ECO:0008006" key="4">
    <source>
        <dbReference type="Google" id="ProtNLM"/>
    </source>
</evidence>
<feature type="non-terminal residue" evidence="2">
    <location>
        <position position="1"/>
    </location>
</feature>
<evidence type="ECO:0000313" key="2">
    <source>
        <dbReference type="EMBL" id="KAK4451719.1"/>
    </source>
</evidence>
<evidence type="ECO:0000256" key="1">
    <source>
        <dbReference type="SAM" id="MobiDB-lite"/>
    </source>
</evidence>
<keyword evidence="3" id="KW-1185">Reference proteome</keyword>
<dbReference type="InterPro" id="IPR051678">
    <property type="entry name" value="AGP_Transferase"/>
</dbReference>
<dbReference type="PANTHER" id="PTHR21310:SF13">
    <property type="entry name" value="AMINOGLYCOSIDE PHOSPHOTRANSFERASE DOMAIN-CONTAINING PROTEIN"/>
    <property type="match status" value="1"/>
</dbReference>
<comment type="caution">
    <text evidence="2">The sequence shown here is derived from an EMBL/GenBank/DDBJ whole genome shotgun (WGS) entry which is preliminary data.</text>
</comment>
<feature type="region of interest" description="Disordered" evidence="1">
    <location>
        <begin position="158"/>
        <end position="178"/>
    </location>
</feature>